<evidence type="ECO:0000313" key="2">
    <source>
        <dbReference type="Proteomes" id="UP000663419"/>
    </source>
</evidence>
<dbReference type="VEuPathDB" id="FungiDB:I7I53_11972"/>
<protein>
    <submittedName>
        <fullName evidence="1">Uncharacterized protein</fullName>
    </submittedName>
</protein>
<gene>
    <name evidence="1" type="ORF">I7I53_11972</name>
</gene>
<proteinExistence type="predicted"/>
<dbReference type="AlphaFoldDB" id="A0A8A1LVA2"/>
<sequence>MEQIHEWPSLPPARSVNIPSIPLSARALSTLQDLPHVLLFLCSRISSIIPFFHTQRNDLHFMSAP</sequence>
<name>A0A8A1LVA2_AJEC8</name>
<reference evidence="1" key="1">
    <citation type="submission" date="2021-01" db="EMBL/GenBank/DDBJ databases">
        <title>Chromosome-level genome assembly of a human fungal pathogen reveals clustering of transcriptionally co-regulated genes.</title>
        <authorList>
            <person name="Voorhies M."/>
            <person name="Cohen S."/>
            <person name="Shea T.P."/>
            <person name="Petrus S."/>
            <person name="Munoz J.F."/>
            <person name="Poplawski S."/>
            <person name="Goldman W.E."/>
            <person name="Michael T."/>
            <person name="Cuomo C.A."/>
            <person name="Sil A."/>
            <person name="Beyhan S."/>
        </authorList>
    </citation>
    <scope>NUCLEOTIDE SEQUENCE</scope>
    <source>
        <strain evidence="1">H88</strain>
    </source>
</reference>
<accession>A0A8A1LVA2</accession>
<dbReference type="Proteomes" id="UP000663419">
    <property type="component" value="Chromosome 6"/>
</dbReference>
<dbReference type="EMBL" id="CP069107">
    <property type="protein sequence ID" value="QSS57701.1"/>
    <property type="molecule type" value="Genomic_DNA"/>
</dbReference>
<evidence type="ECO:0000313" key="1">
    <source>
        <dbReference type="EMBL" id="QSS57701.1"/>
    </source>
</evidence>
<organism evidence="1 2">
    <name type="scientific">Ajellomyces capsulatus (strain H88)</name>
    <name type="common">Darling's disease fungus</name>
    <name type="synonym">Histoplasma capsulatum</name>
    <dbReference type="NCBI Taxonomy" id="544711"/>
    <lineage>
        <taxon>Eukaryota</taxon>
        <taxon>Fungi</taxon>
        <taxon>Dikarya</taxon>
        <taxon>Ascomycota</taxon>
        <taxon>Pezizomycotina</taxon>
        <taxon>Eurotiomycetes</taxon>
        <taxon>Eurotiomycetidae</taxon>
        <taxon>Onygenales</taxon>
        <taxon>Ajellomycetaceae</taxon>
        <taxon>Histoplasma</taxon>
    </lineage>
</organism>